<dbReference type="EMBL" id="FOSG01000001">
    <property type="protein sequence ID" value="SFJ76774.1"/>
    <property type="molecule type" value="Genomic_DNA"/>
</dbReference>
<feature type="domain" description="Siphovirus-type tail component C-terminal" evidence="1">
    <location>
        <begin position="218"/>
        <end position="304"/>
    </location>
</feature>
<evidence type="ECO:0000313" key="3">
    <source>
        <dbReference type="Proteomes" id="UP000198928"/>
    </source>
</evidence>
<dbReference type="InterPro" id="IPR054738">
    <property type="entry name" value="Siphovirus-type_tail_C"/>
</dbReference>
<protein>
    <submittedName>
        <fullName evidence="2">Phage tail protein</fullName>
    </submittedName>
</protein>
<dbReference type="AlphaFoldDB" id="A0A1I3TZR8"/>
<dbReference type="Proteomes" id="UP000198928">
    <property type="component" value="Unassembled WGS sequence"/>
</dbReference>
<dbReference type="Pfam" id="PF22768">
    <property type="entry name" value="SPP1_Dit"/>
    <property type="match status" value="1"/>
</dbReference>
<name>A0A1I3TZR8_9ACTN</name>
<evidence type="ECO:0000313" key="2">
    <source>
        <dbReference type="EMBL" id="SFJ76774.1"/>
    </source>
</evidence>
<gene>
    <name evidence="2" type="ORF">SAMN05192584_101225</name>
</gene>
<dbReference type="Gene3D" id="2.60.120.860">
    <property type="match status" value="1"/>
</dbReference>
<keyword evidence="3" id="KW-1185">Reference proteome</keyword>
<reference evidence="3" key="1">
    <citation type="submission" date="2016-10" db="EMBL/GenBank/DDBJ databases">
        <authorList>
            <person name="Varghese N."/>
            <person name="Submissions S."/>
        </authorList>
    </citation>
    <scope>NUCLEOTIDE SEQUENCE [LARGE SCALE GENOMIC DNA]</scope>
    <source>
        <strain evidence="3">PL19</strain>
    </source>
</reference>
<proteinExistence type="predicted"/>
<sequence length="322" mass="34280">MIDTGQLHNGQDTPPGSLITHDGQIQWAGALFGPGTPYQIDAKGITGWDDLPDLETGDVALPDRHGAWPGARWAKPRTVSATVWLLPDTAGQARGTMRGFRAATVPDGGERWLAVRLHGETLACRARVSRRVVPQDRGYVVQGAARAELQWVATDPRRFGVREQRAVLRLPQPESGLAWTAPGAPEPGPGTGAEAGLVWPLDWGTTGSTGTVTAHNSGETAAHPVIEFRGPAHRPSLTRLTDGLRLSYGITLAAGEVLTVDTQAGTVVLNGTASRLYTATARSAPEQLFLLEPGATPLAFRSDDTVPDPGATATVRWRDAHW</sequence>
<organism evidence="2 3">
    <name type="scientific">Streptomyces pini</name>
    <dbReference type="NCBI Taxonomy" id="1520580"/>
    <lineage>
        <taxon>Bacteria</taxon>
        <taxon>Bacillati</taxon>
        <taxon>Actinomycetota</taxon>
        <taxon>Actinomycetes</taxon>
        <taxon>Kitasatosporales</taxon>
        <taxon>Streptomycetaceae</taxon>
        <taxon>Streptomyces</taxon>
    </lineage>
</organism>
<accession>A0A1I3TZR8</accession>
<evidence type="ECO:0000259" key="1">
    <source>
        <dbReference type="Pfam" id="PF22768"/>
    </source>
</evidence>